<keyword evidence="4" id="KW-0808">Transferase</keyword>
<evidence type="ECO:0000256" key="1">
    <source>
        <dbReference type="ARBA" id="ARBA00000085"/>
    </source>
</evidence>
<keyword evidence="7" id="KW-0067">ATP-binding</keyword>
<dbReference type="PANTHER" id="PTHR24421">
    <property type="entry name" value="NITRATE/NITRITE SENSOR PROTEIN NARX-RELATED"/>
    <property type="match status" value="1"/>
</dbReference>
<dbReference type="Proteomes" id="UP000182762">
    <property type="component" value="Unassembled WGS sequence"/>
</dbReference>
<comment type="caution">
    <text evidence="11">The sequence shown here is derived from an EMBL/GenBank/DDBJ whole genome shotgun (WGS) entry which is preliminary data.</text>
</comment>
<feature type="transmembrane region" description="Helical" evidence="9">
    <location>
        <begin position="12"/>
        <end position="29"/>
    </location>
</feature>
<dbReference type="CDD" id="cd16917">
    <property type="entry name" value="HATPase_UhpB-NarQ-NarX-like"/>
    <property type="match status" value="1"/>
</dbReference>
<feature type="domain" description="Signal transduction histidine kinase subgroup 3 dimerisation and phosphoacceptor" evidence="10">
    <location>
        <begin position="184"/>
        <end position="250"/>
    </location>
</feature>
<keyword evidence="12" id="KW-1185">Reference proteome</keyword>
<dbReference type="GeneID" id="93713091"/>
<dbReference type="Gene3D" id="1.20.5.1930">
    <property type="match status" value="1"/>
</dbReference>
<protein>
    <recommendedName>
        <fullName evidence="2">histidine kinase</fullName>
        <ecNumber evidence="2">2.7.13.3</ecNumber>
    </recommendedName>
</protein>
<dbReference type="GO" id="GO:0016301">
    <property type="term" value="F:kinase activity"/>
    <property type="evidence" value="ECO:0007669"/>
    <property type="project" value="UniProtKB-KW"/>
</dbReference>
<evidence type="ECO:0000256" key="2">
    <source>
        <dbReference type="ARBA" id="ARBA00012438"/>
    </source>
</evidence>
<dbReference type="InterPro" id="IPR011712">
    <property type="entry name" value="Sig_transdc_His_kin_sub3_dim/P"/>
</dbReference>
<dbReference type="SUPFAM" id="SSF55874">
    <property type="entry name" value="ATPase domain of HSP90 chaperone/DNA topoisomerase II/histidine kinase"/>
    <property type="match status" value="1"/>
</dbReference>
<evidence type="ECO:0000313" key="12">
    <source>
        <dbReference type="Proteomes" id="UP000182762"/>
    </source>
</evidence>
<evidence type="ECO:0000259" key="10">
    <source>
        <dbReference type="Pfam" id="PF07730"/>
    </source>
</evidence>
<evidence type="ECO:0000256" key="6">
    <source>
        <dbReference type="ARBA" id="ARBA00022777"/>
    </source>
</evidence>
<evidence type="ECO:0000313" key="11">
    <source>
        <dbReference type="EMBL" id="SFQ86058.1"/>
    </source>
</evidence>
<dbReference type="Pfam" id="PF07730">
    <property type="entry name" value="HisKA_3"/>
    <property type="match status" value="1"/>
</dbReference>
<dbReference type="InterPro" id="IPR050482">
    <property type="entry name" value="Sensor_HK_TwoCompSys"/>
</dbReference>
<dbReference type="PANTHER" id="PTHR24421:SF10">
    <property type="entry name" value="NITRATE_NITRITE SENSOR PROTEIN NARQ"/>
    <property type="match status" value="1"/>
</dbReference>
<dbReference type="EMBL" id="FOXX01000017">
    <property type="protein sequence ID" value="SFQ86058.1"/>
    <property type="molecule type" value="Genomic_DNA"/>
</dbReference>
<evidence type="ECO:0000256" key="5">
    <source>
        <dbReference type="ARBA" id="ARBA00022741"/>
    </source>
</evidence>
<keyword evidence="9" id="KW-0812">Transmembrane</keyword>
<accession>A0A1I6BYP2</accession>
<comment type="catalytic activity">
    <reaction evidence="1">
        <text>ATP + protein L-histidine = ADP + protein N-phospho-L-histidine.</text>
        <dbReference type="EC" id="2.7.13.3"/>
    </reaction>
</comment>
<keyword evidence="8" id="KW-0902">Two-component regulatory system</keyword>
<evidence type="ECO:0000256" key="4">
    <source>
        <dbReference type="ARBA" id="ARBA00022679"/>
    </source>
</evidence>
<name>A0A1I6BYP2_9BACI</name>
<dbReference type="InterPro" id="IPR036890">
    <property type="entry name" value="HATPase_C_sf"/>
</dbReference>
<evidence type="ECO:0000256" key="7">
    <source>
        <dbReference type="ARBA" id="ARBA00022840"/>
    </source>
</evidence>
<keyword evidence="6 11" id="KW-0418">Kinase</keyword>
<evidence type="ECO:0000256" key="9">
    <source>
        <dbReference type="SAM" id="Phobius"/>
    </source>
</evidence>
<evidence type="ECO:0000256" key="8">
    <source>
        <dbReference type="ARBA" id="ARBA00023012"/>
    </source>
</evidence>
<evidence type="ECO:0000256" key="3">
    <source>
        <dbReference type="ARBA" id="ARBA00022553"/>
    </source>
</evidence>
<organism evidence="11 12">
    <name type="scientific">Priestia endophytica DSM 13796</name>
    <dbReference type="NCBI Taxonomy" id="1121089"/>
    <lineage>
        <taxon>Bacteria</taxon>
        <taxon>Bacillati</taxon>
        <taxon>Bacillota</taxon>
        <taxon>Bacilli</taxon>
        <taxon>Bacillales</taxon>
        <taxon>Bacillaceae</taxon>
        <taxon>Priestia</taxon>
    </lineage>
</organism>
<keyword evidence="9" id="KW-1133">Transmembrane helix</keyword>
<keyword evidence="9" id="KW-0472">Membrane</keyword>
<reference evidence="11 12" key="1">
    <citation type="submission" date="2016-10" db="EMBL/GenBank/DDBJ databases">
        <authorList>
            <person name="Varghese N."/>
            <person name="Submissions S."/>
        </authorList>
    </citation>
    <scope>NUCLEOTIDE SEQUENCE [LARGE SCALE GENOMIC DNA]</scope>
    <source>
        <strain evidence="11 12">DSM 13796</strain>
    </source>
</reference>
<dbReference type="RefSeq" id="WP_061802945.1">
    <property type="nucleotide sequence ID" value="NZ_FOXX01000017.1"/>
</dbReference>
<keyword evidence="3" id="KW-0597">Phosphoprotein</keyword>
<gene>
    <name evidence="11" type="ORF">SAMN02745910_04559</name>
</gene>
<keyword evidence="5" id="KW-0547">Nucleotide-binding</keyword>
<proteinExistence type="predicted"/>
<feature type="transmembrane region" description="Helical" evidence="9">
    <location>
        <begin position="62"/>
        <end position="86"/>
    </location>
</feature>
<dbReference type="EC" id="2.7.13.3" evidence="2"/>
<feature type="transmembrane region" description="Helical" evidence="9">
    <location>
        <begin position="106"/>
        <end position="135"/>
    </location>
</feature>
<sequence length="375" mass="42866">MVRKEQLMEEWVLYSKAVLLLYFILQYVNEGGEKVPWIVCSLLLYVCFNVLLYIMKKRNVKLVVLLLSLAVLATSATLLHILYFLLFPLNIYELLFYQGKRLEWGMPVALIVLFFLPYHVQVLYGFVTVFTFLTFTMLARYTSRIVFLEQKELNLRKDLHDTKRNLHKKEVWKKQSQYMFKLEERNRLSQEIHDQIGHAMTGALIQMEASKQLLGRDEKKAKELLQNAINISSEGIESIRLTLKKIKPPSEQMGVNQLKTLINEFVVRTNVSTSFLYSGDLDKMEPIYWKIVYGNIAEGLTNSLKHSNASEITVDVAVLNKVVKAQIKDNGTGAEKVIKGMGIMGMEERAASLNGQIIVDGSNGFSVTTLLPLSS</sequence>
<feature type="transmembrane region" description="Helical" evidence="9">
    <location>
        <begin position="35"/>
        <end position="55"/>
    </location>
</feature>
<dbReference type="Gene3D" id="3.30.565.10">
    <property type="entry name" value="Histidine kinase-like ATPase, C-terminal domain"/>
    <property type="match status" value="1"/>
</dbReference>